<sequence length="422" mass="48480">MSRAFVNTKFERLKLRLQKPPCQSKLEKPKNWDHQVRVVSSLAKNVPGIVRIDLYAGDDRIIFSEFTYTTGFCANDLSFKPHVADGLLLAFNNGGIDPSKATPEFVKNTIHGTSWVFVTLVKGRIVSPASSAAFPSPVDLCESVNNNTNYNSFHWDQNEKIKHCITVAKEAANRQLHCIVGSDINSTLWGVSDHKIPSMSAVMSHVDWGRALTLFFAVILMTKMKVGTTPQKNQYINNILYYAVMAIVMRLTLPHVKAMFSNHSILDIVRQSFEAFRYVHPMESPHIALSHFTTYWFGIAAWRSRSLRNFFFWQLLRETVSATLNEYCHLIEDKDIVHCSRVAFIASMKEYAFDNLIREYLVAPFFVYGYLLPKFIIYWSRKMLGNNAPNGMLLFLLMMCFLVMWHVNNKNKQRKMTLGKNH</sequence>
<organism evidence="2 3">
    <name type="scientific">Cyclotella cryptica</name>
    <dbReference type="NCBI Taxonomy" id="29204"/>
    <lineage>
        <taxon>Eukaryota</taxon>
        <taxon>Sar</taxon>
        <taxon>Stramenopiles</taxon>
        <taxon>Ochrophyta</taxon>
        <taxon>Bacillariophyta</taxon>
        <taxon>Coscinodiscophyceae</taxon>
        <taxon>Thalassiosirophycidae</taxon>
        <taxon>Stephanodiscales</taxon>
        <taxon>Stephanodiscaceae</taxon>
        <taxon>Cyclotella</taxon>
    </lineage>
</organism>
<keyword evidence="1" id="KW-1133">Transmembrane helix</keyword>
<accession>A0ABD3P678</accession>
<comment type="caution">
    <text evidence="2">The sequence shown here is derived from an EMBL/GenBank/DDBJ whole genome shotgun (WGS) entry which is preliminary data.</text>
</comment>
<evidence type="ECO:0000256" key="1">
    <source>
        <dbReference type="SAM" id="Phobius"/>
    </source>
</evidence>
<proteinExistence type="predicted"/>
<dbReference type="AlphaFoldDB" id="A0ABD3P678"/>
<protein>
    <recommendedName>
        <fullName evidence="4">LAGLIDADG homing endonuclease</fullName>
    </recommendedName>
</protein>
<name>A0ABD3P678_9STRA</name>
<feature type="transmembrane region" description="Helical" evidence="1">
    <location>
        <begin position="239"/>
        <end position="256"/>
    </location>
</feature>
<keyword evidence="3" id="KW-1185">Reference proteome</keyword>
<keyword evidence="1" id="KW-0812">Transmembrane</keyword>
<reference evidence="2 3" key="1">
    <citation type="journal article" date="2020" name="G3 (Bethesda)">
        <title>Improved Reference Genome for Cyclotella cryptica CCMP332, a Model for Cell Wall Morphogenesis, Salinity Adaptation, and Lipid Production in Diatoms (Bacillariophyta).</title>
        <authorList>
            <person name="Roberts W.R."/>
            <person name="Downey K.M."/>
            <person name="Ruck E.C."/>
            <person name="Traller J.C."/>
            <person name="Alverson A.J."/>
        </authorList>
    </citation>
    <scope>NUCLEOTIDE SEQUENCE [LARGE SCALE GENOMIC DNA]</scope>
    <source>
        <strain evidence="2 3">CCMP332</strain>
    </source>
</reference>
<evidence type="ECO:0000313" key="2">
    <source>
        <dbReference type="EMBL" id="KAL3783074.1"/>
    </source>
</evidence>
<evidence type="ECO:0000313" key="3">
    <source>
        <dbReference type="Proteomes" id="UP001516023"/>
    </source>
</evidence>
<feature type="transmembrane region" description="Helical" evidence="1">
    <location>
        <begin position="391"/>
        <end position="408"/>
    </location>
</feature>
<dbReference type="InterPro" id="IPR029465">
    <property type="entry name" value="ATPgrasp_TupA"/>
</dbReference>
<dbReference type="EMBL" id="JABMIG020000269">
    <property type="protein sequence ID" value="KAL3783074.1"/>
    <property type="molecule type" value="Genomic_DNA"/>
</dbReference>
<dbReference type="Proteomes" id="UP001516023">
    <property type="component" value="Unassembled WGS sequence"/>
</dbReference>
<evidence type="ECO:0008006" key="4">
    <source>
        <dbReference type="Google" id="ProtNLM"/>
    </source>
</evidence>
<feature type="transmembrane region" description="Helical" evidence="1">
    <location>
        <begin position="360"/>
        <end position="379"/>
    </location>
</feature>
<dbReference type="Pfam" id="PF14305">
    <property type="entry name" value="ATPgrasp_TupA"/>
    <property type="match status" value="1"/>
</dbReference>
<keyword evidence="1" id="KW-0472">Membrane</keyword>
<gene>
    <name evidence="2" type="ORF">HJC23_012111</name>
</gene>